<dbReference type="GeneTree" id="ENSGT00950000183190"/>
<reference evidence="2" key="3">
    <citation type="submission" date="2025-09" db="UniProtKB">
        <authorList>
            <consortium name="Ensembl"/>
        </authorList>
    </citation>
    <scope>IDENTIFICATION</scope>
</reference>
<reference evidence="2" key="2">
    <citation type="submission" date="2025-08" db="UniProtKB">
        <authorList>
            <consortium name="Ensembl"/>
        </authorList>
    </citation>
    <scope>IDENTIFICATION</scope>
</reference>
<dbReference type="AlphaFoldDB" id="A0A8I5T5K1"/>
<evidence type="ECO:0000256" key="1">
    <source>
        <dbReference type="SAM" id="MobiDB-lite"/>
    </source>
</evidence>
<dbReference type="PANTHER" id="PTHR46501:SF2">
    <property type="entry name" value="MYOMEGALIN"/>
    <property type="match status" value="1"/>
</dbReference>
<proteinExistence type="predicted"/>
<sequence>MEFPSPVSAKAGKADNLGLATNSCKRALHEKMSQQKAGMHQPSEKKGPAEKGVNEQKPRPEEAEFSVSCSGKYHSLIQDQARELTHLRQKMKLGRVASALLIQHVKNTLKTFEELLHSNNVDHYMEQHFCEQAKGSQLAESLARKFSTDDCTSKKNQVGQVPSTLSILRKMHNMSKVTEVLETKWDARSQTQPQIWCSNHTQSTPHHSLSSTSPQLDKEEVHPSVAVVIILQRATRERHWWFSGRILASHAGDPGSIPGQCKRVFCSSLWLFTLVLCRIILHNLIVHLRAWPPQGKLTTTLTKVAAKDIQETNPRPT</sequence>
<dbReference type="InterPro" id="IPR052593">
    <property type="entry name" value="MT-associated_AKAP9-binding"/>
</dbReference>
<evidence type="ECO:0000313" key="3">
    <source>
        <dbReference type="Proteomes" id="UP000001595"/>
    </source>
</evidence>
<dbReference type="GO" id="GO:0005794">
    <property type="term" value="C:Golgi apparatus"/>
    <property type="evidence" value="ECO:0007669"/>
    <property type="project" value="TreeGrafter"/>
</dbReference>
<dbReference type="OMA" id="TRERHWW"/>
<feature type="compositionally biased region" description="Basic and acidic residues" evidence="1">
    <location>
        <begin position="42"/>
        <end position="62"/>
    </location>
</feature>
<dbReference type="GO" id="GO:0060090">
    <property type="term" value="F:molecular adaptor activity"/>
    <property type="evidence" value="ECO:0007669"/>
    <property type="project" value="TreeGrafter"/>
</dbReference>
<reference evidence="2 3" key="1">
    <citation type="submission" date="2008-02" db="EMBL/GenBank/DDBJ databases">
        <title>A 6x draft sequence assembly of the Pongo pygmaeus abelii genome.</title>
        <authorList>
            <person name="Wilson R.K."/>
            <person name="Mardis E."/>
        </authorList>
    </citation>
    <scope>NUCLEOTIDE SEQUENCE [LARGE SCALE GENOMIC DNA]</scope>
</reference>
<dbReference type="GO" id="GO:0007098">
    <property type="term" value="P:centrosome cycle"/>
    <property type="evidence" value="ECO:0007669"/>
    <property type="project" value="TreeGrafter"/>
</dbReference>
<keyword evidence="3" id="KW-1185">Reference proteome</keyword>
<protein>
    <submittedName>
        <fullName evidence="2">Uncharacterized protein</fullName>
    </submittedName>
</protein>
<dbReference type="Proteomes" id="UP000001595">
    <property type="component" value="Chromosome 1"/>
</dbReference>
<evidence type="ECO:0000313" key="2">
    <source>
        <dbReference type="Ensembl" id="ENSPPYP00000025440.1"/>
    </source>
</evidence>
<name>A0A8I5T5K1_PONAB</name>
<dbReference type="GO" id="GO:0090063">
    <property type="term" value="P:positive regulation of microtubule nucleation"/>
    <property type="evidence" value="ECO:0007669"/>
    <property type="project" value="TreeGrafter"/>
</dbReference>
<organism evidence="2 3">
    <name type="scientific">Pongo abelii</name>
    <name type="common">Sumatran orangutan</name>
    <name type="synonym">Pongo pygmaeus abelii</name>
    <dbReference type="NCBI Taxonomy" id="9601"/>
    <lineage>
        <taxon>Eukaryota</taxon>
        <taxon>Metazoa</taxon>
        <taxon>Chordata</taxon>
        <taxon>Craniata</taxon>
        <taxon>Vertebrata</taxon>
        <taxon>Euteleostomi</taxon>
        <taxon>Mammalia</taxon>
        <taxon>Eutheria</taxon>
        <taxon>Euarchontoglires</taxon>
        <taxon>Primates</taxon>
        <taxon>Haplorrhini</taxon>
        <taxon>Catarrhini</taxon>
        <taxon>Hominidae</taxon>
        <taxon>Pongo</taxon>
    </lineage>
</organism>
<feature type="region of interest" description="Disordered" evidence="1">
    <location>
        <begin position="1"/>
        <end position="65"/>
    </location>
</feature>
<dbReference type="GO" id="GO:0005813">
    <property type="term" value="C:centrosome"/>
    <property type="evidence" value="ECO:0007669"/>
    <property type="project" value="TreeGrafter"/>
</dbReference>
<accession>A0A8I5T5K1</accession>
<dbReference type="PANTHER" id="PTHR46501">
    <property type="entry name" value="MYOMEGALIN"/>
    <property type="match status" value="1"/>
</dbReference>
<dbReference type="Ensembl" id="ENSPPYT00000050111.1">
    <property type="protein sequence ID" value="ENSPPYP00000025440.1"/>
    <property type="gene ID" value="ENSPPYG00000038344.1"/>
</dbReference>
<dbReference type="GO" id="GO:1903358">
    <property type="term" value="P:regulation of Golgi organization"/>
    <property type="evidence" value="ECO:0007669"/>
    <property type="project" value="TreeGrafter"/>
</dbReference>